<keyword evidence="5" id="KW-0496">Mitochondrion</keyword>
<feature type="domain" description="Letm1 RBD" evidence="10">
    <location>
        <begin position="118"/>
        <end position="194"/>
    </location>
</feature>
<keyword evidence="2 9" id="KW-0812">Transmembrane</keyword>
<evidence type="ECO:0000256" key="1">
    <source>
        <dbReference type="ARBA" id="ARBA00004434"/>
    </source>
</evidence>
<dbReference type="PANTHER" id="PTHR14009:SF1">
    <property type="entry name" value="MITOCHONDRIAL PROTON_CALCIUM EXCHANGER PROTEIN"/>
    <property type="match status" value="1"/>
</dbReference>
<dbReference type="Pfam" id="PF07766">
    <property type="entry name" value="LETM1_RBD"/>
    <property type="match status" value="1"/>
</dbReference>
<feature type="coiled-coil region" evidence="7">
    <location>
        <begin position="175"/>
        <end position="216"/>
    </location>
</feature>
<name>A0ABQ7GSK6_DUNSA</name>
<evidence type="ECO:0000256" key="3">
    <source>
        <dbReference type="ARBA" id="ARBA00022792"/>
    </source>
</evidence>
<evidence type="ECO:0000313" key="11">
    <source>
        <dbReference type="EMBL" id="KAF5837599.1"/>
    </source>
</evidence>
<comment type="subcellular location">
    <subcellularLocation>
        <location evidence="1">Mitochondrion inner membrane</location>
        <topology evidence="1">Single-pass membrane protein</topology>
    </subcellularLocation>
</comment>
<evidence type="ECO:0000256" key="2">
    <source>
        <dbReference type="ARBA" id="ARBA00022692"/>
    </source>
</evidence>
<reference evidence="11" key="1">
    <citation type="submission" date="2017-08" db="EMBL/GenBank/DDBJ databases">
        <authorList>
            <person name="Polle J.E."/>
            <person name="Barry K."/>
            <person name="Cushman J."/>
            <person name="Schmutz J."/>
            <person name="Tran D."/>
            <person name="Hathwaick L.T."/>
            <person name="Yim W.C."/>
            <person name="Jenkins J."/>
            <person name="Mckie-Krisberg Z.M."/>
            <person name="Prochnik S."/>
            <person name="Lindquist E."/>
            <person name="Dockter R.B."/>
            <person name="Adam C."/>
            <person name="Molina H."/>
            <person name="Bunkerborg J."/>
            <person name="Jin E."/>
            <person name="Buchheim M."/>
            <person name="Magnuson J."/>
        </authorList>
    </citation>
    <scope>NUCLEOTIDE SEQUENCE</scope>
    <source>
        <strain evidence="11">CCAP 19/18</strain>
    </source>
</reference>
<comment type="caution">
    <text evidence="11">The sequence shown here is derived from an EMBL/GenBank/DDBJ whole genome shotgun (WGS) entry which is preliminary data.</text>
</comment>
<feature type="transmembrane region" description="Helical" evidence="9">
    <location>
        <begin position="133"/>
        <end position="159"/>
    </location>
</feature>
<feature type="region of interest" description="Disordered" evidence="8">
    <location>
        <begin position="360"/>
        <end position="393"/>
    </location>
</feature>
<dbReference type="InterPro" id="IPR033122">
    <property type="entry name" value="LETM1-like_RBD"/>
</dbReference>
<protein>
    <recommendedName>
        <fullName evidence="10">Letm1 RBD domain-containing protein</fullName>
    </recommendedName>
</protein>
<feature type="compositionally biased region" description="Low complexity" evidence="8">
    <location>
        <begin position="302"/>
        <end position="325"/>
    </location>
</feature>
<evidence type="ECO:0000313" key="12">
    <source>
        <dbReference type="Proteomes" id="UP000815325"/>
    </source>
</evidence>
<evidence type="ECO:0000256" key="7">
    <source>
        <dbReference type="SAM" id="Coils"/>
    </source>
</evidence>
<keyword evidence="4 9" id="KW-1133">Transmembrane helix</keyword>
<dbReference type="InterPro" id="IPR044202">
    <property type="entry name" value="LETM1/MDM38-like"/>
</dbReference>
<accession>A0ABQ7GSK6</accession>
<keyword evidence="6 9" id="KW-0472">Membrane</keyword>
<evidence type="ECO:0000256" key="9">
    <source>
        <dbReference type="SAM" id="Phobius"/>
    </source>
</evidence>
<dbReference type="EMBL" id="MU069610">
    <property type="protein sequence ID" value="KAF5837599.1"/>
    <property type="molecule type" value="Genomic_DNA"/>
</dbReference>
<organism evidence="11 12">
    <name type="scientific">Dunaliella salina</name>
    <name type="common">Green alga</name>
    <name type="synonym">Protococcus salinus</name>
    <dbReference type="NCBI Taxonomy" id="3046"/>
    <lineage>
        <taxon>Eukaryota</taxon>
        <taxon>Viridiplantae</taxon>
        <taxon>Chlorophyta</taxon>
        <taxon>core chlorophytes</taxon>
        <taxon>Chlorophyceae</taxon>
        <taxon>CS clade</taxon>
        <taxon>Chlamydomonadales</taxon>
        <taxon>Dunaliellaceae</taxon>
        <taxon>Dunaliella</taxon>
    </lineage>
</organism>
<gene>
    <name evidence="11" type="ORF">DUNSADRAFT_4170</name>
</gene>
<evidence type="ECO:0000256" key="8">
    <source>
        <dbReference type="SAM" id="MobiDB-lite"/>
    </source>
</evidence>
<proteinExistence type="predicted"/>
<evidence type="ECO:0000256" key="6">
    <source>
        <dbReference type="ARBA" id="ARBA00023136"/>
    </source>
</evidence>
<keyword evidence="7" id="KW-0175">Coiled coil</keyword>
<dbReference type="Proteomes" id="UP000815325">
    <property type="component" value="Unassembled WGS sequence"/>
</dbReference>
<evidence type="ECO:0000256" key="5">
    <source>
        <dbReference type="ARBA" id="ARBA00023128"/>
    </source>
</evidence>
<keyword evidence="12" id="KW-1185">Reference proteome</keyword>
<feature type="region of interest" description="Disordered" evidence="8">
    <location>
        <begin position="253"/>
        <end position="347"/>
    </location>
</feature>
<evidence type="ECO:0000256" key="4">
    <source>
        <dbReference type="ARBA" id="ARBA00022989"/>
    </source>
</evidence>
<evidence type="ECO:0000259" key="10">
    <source>
        <dbReference type="Pfam" id="PF07766"/>
    </source>
</evidence>
<dbReference type="PANTHER" id="PTHR14009">
    <property type="entry name" value="LEUCINE ZIPPER-EF-HAND CONTAINING TRANSMEMBRANE PROTEIN"/>
    <property type="match status" value="1"/>
</dbReference>
<sequence>MQVGSSARAVGVNGVEGNGRGYSGAGAISGVGDSLVMEDLLASLANDVPDMRQRVGVPDQVVFGGQGWSMTKTRLQLQEALEAVLEAVTFMVRGLKLLTSDITNSGRRFWRAATGGTLKPREVSALKRTARDLLAFVPFTIILIIPISPLGHVLVFGFIQQYFPQFFPSCFTSKRQEIMVRYEELEKQLLAARQQAEAAEEEAELAQAAAAVARLTAPGTPAGAAAAPAAAAAGGGASAAGAATATAASAAATTEAASPQQGVNGASGGHEGRAQESSAAGGQGSFTGLSGSRTGGGGQHGRNGTNGASAQAGNNGSASQQSSTQDRASEDTSGDNEEAAQAAQVRVQALEEQVAAVFDDVTLGDMDPQDPPAAKKKERSTSYRSKQMRKEGS</sequence>
<keyword evidence="3" id="KW-0999">Mitochondrion inner membrane</keyword>